<reference evidence="2" key="2">
    <citation type="submission" date="2024-02" db="EMBL/GenBank/DDBJ databases">
        <authorList>
            <person name="Prathaban M."/>
            <person name="Mythili R."/>
            <person name="Sharmila Devi N."/>
            <person name="Sobanaa M."/>
            <person name="Prathiviraj R."/>
            <person name="Selvin J."/>
        </authorList>
    </citation>
    <scope>NUCLEOTIDE SEQUENCE</scope>
    <source>
        <strain evidence="2">MP1014</strain>
    </source>
</reference>
<comment type="caution">
    <text evidence="2">The sequence shown here is derived from an EMBL/GenBank/DDBJ whole genome shotgun (WGS) entry which is preliminary data.</text>
</comment>
<protein>
    <submittedName>
        <fullName evidence="2">Uncharacterized protein</fullName>
    </submittedName>
</protein>
<evidence type="ECO:0000256" key="1">
    <source>
        <dbReference type="SAM" id="MobiDB-lite"/>
    </source>
</evidence>
<organism evidence="2 3">
    <name type="scientific">Isoptericola haloaureus</name>
    <dbReference type="NCBI Taxonomy" id="1542902"/>
    <lineage>
        <taxon>Bacteria</taxon>
        <taxon>Bacillati</taxon>
        <taxon>Actinomycetota</taxon>
        <taxon>Actinomycetes</taxon>
        <taxon>Micrococcales</taxon>
        <taxon>Promicromonosporaceae</taxon>
        <taxon>Isoptericola</taxon>
    </lineage>
</organism>
<reference evidence="2" key="1">
    <citation type="journal article" date="2024" name="Antonie Van Leeuwenhoek">
        <title>Isoptericola haloaureus sp. nov., a dimorphic actinobacterium isolated from mangrove sediments of southeast India, implicating biosaline agricultural significance through nitrogen fixation and salt tolerance genes.</title>
        <authorList>
            <person name="Prathaban M."/>
            <person name="Prathiviraj R."/>
            <person name="Ravichandran M."/>
            <person name="Natarajan S.D."/>
            <person name="Sobanaa M."/>
            <person name="Hari Krishna Kumar S."/>
            <person name="Chandrasekar V."/>
            <person name="Selvin J."/>
        </authorList>
    </citation>
    <scope>NUCLEOTIDE SEQUENCE</scope>
    <source>
        <strain evidence="2">MP1014</strain>
    </source>
</reference>
<name>A0ABU7Z597_9MICO</name>
<sequence>MTTTTQQRSTDAHNGVASEPGAAQIAAPPKYRRRPLLVIVSRPGVSGDFEGCVRPHRWALSLTVVERFGFDGGEIVDRSVGALGVEPVDLVGPDLHAVVGVRVRSLVPRPLAVAFFGRGSWGLAVGLRALRRFSA</sequence>
<evidence type="ECO:0000313" key="3">
    <source>
        <dbReference type="Proteomes" id="UP001310387"/>
    </source>
</evidence>
<accession>A0ABU7Z597</accession>
<feature type="region of interest" description="Disordered" evidence="1">
    <location>
        <begin position="1"/>
        <end position="24"/>
    </location>
</feature>
<dbReference type="EMBL" id="JBAGLP010000116">
    <property type="protein sequence ID" value="MEG3614649.1"/>
    <property type="molecule type" value="Genomic_DNA"/>
</dbReference>
<dbReference type="RefSeq" id="WP_332901412.1">
    <property type="nucleotide sequence ID" value="NZ_JBAGLP010000116.1"/>
</dbReference>
<proteinExistence type="predicted"/>
<keyword evidence="3" id="KW-1185">Reference proteome</keyword>
<evidence type="ECO:0000313" key="2">
    <source>
        <dbReference type="EMBL" id="MEG3614649.1"/>
    </source>
</evidence>
<gene>
    <name evidence="2" type="ORF">V5O49_05870</name>
</gene>
<dbReference type="Proteomes" id="UP001310387">
    <property type="component" value="Unassembled WGS sequence"/>
</dbReference>